<evidence type="ECO:0000259" key="2">
    <source>
        <dbReference type="Pfam" id="PF01232"/>
    </source>
</evidence>
<name>A0ABQ5VSV5_9RHOB</name>
<dbReference type="SUPFAM" id="SSF48179">
    <property type="entry name" value="6-phosphogluconate dehydrogenase C-terminal domain-like"/>
    <property type="match status" value="1"/>
</dbReference>
<dbReference type="Gene3D" id="3.40.50.720">
    <property type="entry name" value="NAD(P)-binding Rossmann-like Domain"/>
    <property type="match status" value="1"/>
</dbReference>
<dbReference type="Pfam" id="PF01232">
    <property type="entry name" value="Mannitol_dh"/>
    <property type="match status" value="1"/>
</dbReference>
<evidence type="ECO:0000313" key="5">
    <source>
        <dbReference type="Proteomes" id="UP001156694"/>
    </source>
</evidence>
<dbReference type="InterPro" id="IPR013118">
    <property type="entry name" value="Mannitol_DH_C"/>
</dbReference>
<dbReference type="InterPro" id="IPR008927">
    <property type="entry name" value="6-PGluconate_DH-like_C_sf"/>
</dbReference>
<comment type="caution">
    <text evidence="4">The sequence shown here is derived from an EMBL/GenBank/DDBJ whole genome shotgun (WGS) entry which is preliminary data.</text>
</comment>
<dbReference type="SUPFAM" id="SSF51735">
    <property type="entry name" value="NAD(P)-binding Rossmann-fold domains"/>
    <property type="match status" value="1"/>
</dbReference>
<protein>
    <submittedName>
        <fullName evidence="4">D-arabinitol 4-dehydrogenase</fullName>
    </submittedName>
</protein>
<dbReference type="InterPro" id="IPR050988">
    <property type="entry name" value="Mannitol_DH/Oxidoreductase"/>
</dbReference>
<dbReference type="Pfam" id="PF08125">
    <property type="entry name" value="Mannitol_dh_C"/>
    <property type="match status" value="1"/>
</dbReference>
<evidence type="ECO:0000256" key="1">
    <source>
        <dbReference type="ARBA" id="ARBA00023002"/>
    </source>
</evidence>
<sequence length="473" mass="53386">MNHSSPPLLAASSYDPAQCKMGVLHIGYGAFHRAHQAVYFDMYMDQVGDLDWGIGAINLRAADSDFFDMQRNNGDGYVLKTISETGDTNYDLLTPHVNFYDWSISKAETEQALAAASVHMATITVTESGYYLNETGTLDTDHPIIAAELATDTKSSIYAYLETGLMHRIAAGAGPITILCCDNIRSNGKMLATNFDQYLVARGNQPLRDWIADNATFPCSMVDRITPQPTPELSHEIEQMFHRKNDPSIMAEDFIQWVIEDNFAGPKPALDKVGVIYTDNVDIYEETKIRILNGGHTCLTYLGALQGHQTFDQALRNPDLHAHFVKYQTQEVLPAITLRLPFDKITYLNNIEQRFLNQYIGDTIERICADGFNKFPVFILPTLQGCFEQGITPIYGIKSIASWYVFARRTIKGLLTIRYKEPFIDQLSPLLEDGAFKRFATTPLLWGDLPRNHPEFISILEEQIEEVEKTWPM</sequence>
<dbReference type="InterPro" id="IPR036291">
    <property type="entry name" value="NAD(P)-bd_dom_sf"/>
</dbReference>
<keyword evidence="1" id="KW-0560">Oxidoreductase</keyword>
<dbReference type="PANTHER" id="PTHR43362:SF1">
    <property type="entry name" value="MANNITOL DEHYDROGENASE 2-RELATED"/>
    <property type="match status" value="1"/>
</dbReference>
<proteinExistence type="predicted"/>
<evidence type="ECO:0000313" key="4">
    <source>
        <dbReference type="EMBL" id="GLQ34234.1"/>
    </source>
</evidence>
<gene>
    <name evidence="4" type="ORF">GCM10007939_05170</name>
</gene>
<accession>A0ABQ5VSV5</accession>
<feature type="domain" description="Mannitol dehydrogenase N-terminal" evidence="2">
    <location>
        <begin position="21"/>
        <end position="272"/>
    </location>
</feature>
<organism evidence="4 5">
    <name type="scientific">Amylibacter marinus</name>
    <dbReference type="NCBI Taxonomy" id="1475483"/>
    <lineage>
        <taxon>Bacteria</taxon>
        <taxon>Pseudomonadati</taxon>
        <taxon>Pseudomonadota</taxon>
        <taxon>Alphaproteobacteria</taxon>
        <taxon>Rhodobacterales</taxon>
        <taxon>Paracoccaceae</taxon>
        <taxon>Amylibacter</taxon>
    </lineage>
</organism>
<reference evidence="5" key="1">
    <citation type="journal article" date="2019" name="Int. J. Syst. Evol. Microbiol.">
        <title>The Global Catalogue of Microorganisms (GCM) 10K type strain sequencing project: providing services to taxonomists for standard genome sequencing and annotation.</title>
        <authorList>
            <consortium name="The Broad Institute Genomics Platform"/>
            <consortium name="The Broad Institute Genome Sequencing Center for Infectious Disease"/>
            <person name="Wu L."/>
            <person name="Ma J."/>
        </authorList>
    </citation>
    <scope>NUCLEOTIDE SEQUENCE [LARGE SCALE GENOMIC DNA]</scope>
    <source>
        <strain evidence="5">NBRC 110140</strain>
    </source>
</reference>
<dbReference type="Proteomes" id="UP001156694">
    <property type="component" value="Unassembled WGS sequence"/>
</dbReference>
<dbReference type="InterPro" id="IPR000669">
    <property type="entry name" value="Mannitol_DH"/>
</dbReference>
<dbReference type="InterPro" id="IPR013328">
    <property type="entry name" value="6PGD_dom2"/>
</dbReference>
<keyword evidence="5" id="KW-1185">Reference proteome</keyword>
<dbReference type="RefSeq" id="WP_284375929.1">
    <property type="nucleotide sequence ID" value="NZ_BSNN01000002.1"/>
</dbReference>
<dbReference type="PRINTS" id="PR00084">
    <property type="entry name" value="MTLDHDRGNASE"/>
</dbReference>
<dbReference type="EMBL" id="BSNN01000002">
    <property type="protein sequence ID" value="GLQ34234.1"/>
    <property type="molecule type" value="Genomic_DNA"/>
</dbReference>
<dbReference type="PANTHER" id="PTHR43362">
    <property type="entry name" value="MANNITOL DEHYDROGENASE DSF1-RELATED"/>
    <property type="match status" value="1"/>
</dbReference>
<dbReference type="InterPro" id="IPR013131">
    <property type="entry name" value="Mannitol_DH_N"/>
</dbReference>
<evidence type="ECO:0000259" key="3">
    <source>
        <dbReference type="Pfam" id="PF08125"/>
    </source>
</evidence>
<dbReference type="Gene3D" id="1.10.1040.10">
    <property type="entry name" value="N-(1-d-carboxylethyl)-l-norvaline Dehydrogenase, domain 2"/>
    <property type="match status" value="1"/>
</dbReference>
<feature type="domain" description="Mannitol dehydrogenase C-terminal" evidence="3">
    <location>
        <begin position="280"/>
        <end position="451"/>
    </location>
</feature>